<evidence type="ECO:0000313" key="2">
    <source>
        <dbReference type="EMBL" id="HHR92373.1"/>
    </source>
</evidence>
<comment type="caution">
    <text evidence="2">The sequence shown here is derived from an EMBL/GenBank/DDBJ whole genome shotgun (WGS) entry which is preliminary data.</text>
</comment>
<evidence type="ECO:0000256" key="1">
    <source>
        <dbReference type="SAM" id="Phobius"/>
    </source>
</evidence>
<proteinExistence type="predicted"/>
<feature type="transmembrane region" description="Helical" evidence="1">
    <location>
        <begin position="7"/>
        <end position="25"/>
    </location>
</feature>
<gene>
    <name evidence="2" type="ORF">ENL96_02570</name>
</gene>
<organism evidence="2">
    <name type="scientific">candidate division CPR3 bacterium</name>
    <dbReference type="NCBI Taxonomy" id="2268181"/>
    <lineage>
        <taxon>Bacteria</taxon>
        <taxon>Bacteria division CPR3</taxon>
    </lineage>
</organism>
<feature type="transmembrane region" description="Helical" evidence="1">
    <location>
        <begin position="37"/>
        <end position="58"/>
    </location>
</feature>
<keyword evidence="1" id="KW-1133">Transmembrane helix</keyword>
<dbReference type="EMBL" id="DRVY01000076">
    <property type="protein sequence ID" value="HHR92373.1"/>
    <property type="molecule type" value="Genomic_DNA"/>
</dbReference>
<dbReference type="AlphaFoldDB" id="A0A7C5YRD6"/>
<sequence>MKRIISLFTFIDLNLFGLLDLGIRLSSLPPDSFKHLLYLNIVGSSYTICILCCLNSILL</sequence>
<reference evidence="2" key="1">
    <citation type="journal article" date="2020" name="mSystems">
        <title>Genome- and Community-Level Interaction Insights into Carbon Utilization and Element Cycling Functions of Hydrothermarchaeota in Hydrothermal Sediment.</title>
        <authorList>
            <person name="Zhou Z."/>
            <person name="Liu Y."/>
            <person name="Xu W."/>
            <person name="Pan J."/>
            <person name="Luo Z.H."/>
            <person name="Li M."/>
        </authorList>
    </citation>
    <scope>NUCLEOTIDE SEQUENCE [LARGE SCALE GENOMIC DNA]</scope>
    <source>
        <strain evidence="2">SpSt-1042</strain>
    </source>
</reference>
<accession>A0A7C5YRD6</accession>
<keyword evidence="1" id="KW-0472">Membrane</keyword>
<protein>
    <submittedName>
        <fullName evidence="2">Uncharacterized protein</fullName>
    </submittedName>
</protein>
<name>A0A7C5YRD6_UNCC3</name>
<keyword evidence="1" id="KW-0812">Transmembrane</keyword>